<name>A0ABT1J1G9_9ACTN</name>
<gene>
    <name evidence="1" type="ORF">FHR36_004437</name>
</gene>
<organism evidence="1 2">
    <name type="scientific">Kitasatospora paracochleata</name>
    <dbReference type="NCBI Taxonomy" id="58354"/>
    <lineage>
        <taxon>Bacteria</taxon>
        <taxon>Bacillati</taxon>
        <taxon>Actinomycetota</taxon>
        <taxon>Actinomycetes</taxon>
        <taxon>Kitasatosporales</taxon>
        <taxon>Streptomycetaceae</taxon>
        <taxon>Kitasatospora</taxon>
    </lineage>
</organism>
<evidence type="ECO:0000313" key="1">
    <source>
        <dbReference type="EMBL" id="MCP2311274.1"/>
    </source>
</evidence>
<evidence type="ECO:0000313" key="2">
    <source>
        <dbReference type="Proteomes" id="UP001206483"/>
    </source>
</evidence>
<accession>A0ABT1J1G9</accession>
<reference evidence="1 2" key="1">
    <citation type="submission" date="2022-06" db="EMBL/GenBank/DDBJ databases">
        <title>Sequencing the genomes of 1000 actinobacteria strains.</title>
        <authorList>
            <person name="Klenk H.-P."/>
        </authorList>
    </citation>
    <scope>NUCLEOTIDE SEQUENCE [LARGE SCALE GENOMIC DNA]</scope>
    <source>
        <strain evidence="1 2">DSM 41656</strain>
    </source>
</reference>
<sequence length="100" mass="10486">MVAPVENLTALRIRVAAIGPHPRLPDWDLAAVDVLSAAPVPGLSDLLSSRVGQRIDLAVPAKQADGLHPGIVADLRARLAVGEVLAERDPAEGDFTIENP</sequence>
<comment type="caution">
    <text evidence="1">The sequence shown here is derived from an EMBL/GenBank/DDBJ whole genome shotgun (WGS) entry which is preliminary data.</text>
</comment>
<dbReference type="Proteomes" id="UP001206483">
    <property type="component" value="Unassembled WGS sequence"/>
</dbReference>
<dbReference type="RefSeq" id="WP_253799903.1">
    <property type="nucleotide sequence ID" value="NZ_BAAAUB010000054.1"/>
</dbReference>
<dbReference type="EMBL" id="JAMZDX010000004">
    <property type="protein sequence ID" value="MCP2311274.1"/>
    <property type="molecule type" value="Genomic_DNA"/>
</dbReference>
<protein>
    <submittedName>
        <fullName evidence="1">Uncharacterized protein</fullName>
    </submittedName>
</protein>
<keyword evidence="2" id="KW-1185">Reference proteome</keyword>
<proteinExistence type="predicted"/>